<name>A0ACB0L323_TRIPR</name>
<sequence length="423" mass="48163">MGKASRWFKNLLVGNKKKEKEMKDHNEINSGFMTPDNTNKKEKKRWSFAKQGKNVDVEEPNITPNSSSDTSWLRSYIADTDNQQNKHAIAVAAATAAAADAAVAAAQAAVAVVRLTSHGRGTLFSGSREKWGAVKIQTFFRGYLARKALRALKGLVKIQALVRGYLVRKRAAATLHSMQALFRAQTSVRTQRARRSMSKENRFLPENLARKSLERFDETRSEFHSKRLPTSFETSMNGYDDQSPKIVEIDTSYKTRTKSRRFTSTMSECGEELPHCHTISSSPLPGRISIPADCRNHHHQQQDFDWYFNNLEDTRYPTTHNTPRFNHSSMRPNIAPNTPSKSVCGDTFFKPYYYSNFPNYMANTQSFKAKLRSHSAPKQRPEVKKRLSLNEMMAARNSISGVRMQKPPSSNFQTQHEEESWIS</sequence>
<proteinExistence type="predicted"/>
<dbReference type="EMBL" id="CASHSV030000409">
    <property type="protein sequence ID" value="CAJ2663802.1"/>
    <property type="molecule type" value="Genomic_DNA"/>
</dbReference>
<accession>A0ACB0L323</accession>
<protein>
    <submittedName>
        <fullName evidence="1">Uncharacterized protein</fullName>
    </submittedName>
</protein>
<comment type="caution">
    <text evidence="1">The sequence shown here is derived from an EMBL/GenBank/DDBJ whole genome shotgun (WGS) entry which is preliminary data.</text>
</comment>
<evidence type="ECO:0000313" key="2">
    <source>
        <dbReference type="Proteomes" id="UP001177021"/>
    </source>
</evidence>
<keyword evidence="2" id="KW-1185">Reference proteome</keyword>
<organism evidence="1 2">
    <name type="scientific">Trifolium pratense</name>
    <name type="common">Red clover</name>
    <dbReference type="NCBI Taxonomy" id="57577"/>
    <lineage>
        <taxon>Eukaryota</taxon>
        <taxon>Viridiplantae</taxon>
        <taxon>Streptophyta</taxon>
        <taxon>Embryophyta</taxon>
        <taxon>Tracheophyta</taxon>
        <taxon>Spermatophyta</taxon>
        <taxon>Magnoliopsida</taxon>
        <taxon>eudicotyledons</taxon>
        <taxon>Gunneridae</taxon>
        <taxon>Pentapetalae</taxon>
        <taxon>rosids</taxon>
        <taxon>fabids</taxon>
        <taxon>Fabales</taxon>
        <taxon>Fabaceae</taxon>
        <taxon>Papilionoideae</taxon>
        <taxon>50 kb inversion clade</taxon>
        <taxon>NPAAA clade</taxon>
        <taxon>Hologalegina</taxon>
        <taxon>IRL clade</taxon>
        <taxon>Trifolieae</taxon>
        <taxon>Trifolium</taxon>
    </lineage>
</organism>
<gene>
    <name evidence="1" type="ORF">MILVUS5_LOCUS29153</name>
</gene>
<reference evidence="1" key="1">
    <citation type="submission" date="2023-10" db="EMBL/GenBank/DDBJ databases">
        <authorList>
            <person name="Rodriguez Cubillos JULIANA M."/>
            <person name="De Vega J."/>
        </authorList>
    </citation>
    <scope>NUCLEOTIDE SEQUENCE</scope>
</reference>
<dbReference type="Proteomes" id="UP001177021">
    <property type="component" value="Unassembled WGS sequence"/>
</dbReference>
<evidence type="ECO:0000313" key="1">
    <source>
        <dbReference type="EMBL" id="CAJ2663802.1"/>
    </source>
</evidence>